<accession>A0A0U1PZ20</accession>
<keyword evidence="1" id="KW-0479">Metal-binding</keyword>
<reference evidence="7 8" key="1">
    <citation type="submission" date="2015-05" db="EMBL/GenBank/DDBJ databases">
        <title>Draft genome sequence of Lampropedia sp. CT6, isolated from the microbial mat of a hot water spring, located at Manikaran, India.</title>
        <authorList>
            <person name="Tripathi C."/>
            <person name="Rani P."/>
            <person name="Mahato N.K."/>
            <person name="Lal R."/>
        </authorList>
    </citation>
    <scope>NUCLEOTIDE SEQUENCE [LARGE SCALE GENOMIC DNA]</scope>
    <source>
        <strain evidence="7 8">CT6</strain>
    </source>
</reference>
<evidence type="ECO:0000256" key="4">
    <source>
        <dbReference type="PROSITE-ProRule" id="PRU00510"/>
    </source>
</evidence>
<dbReference type="PANTHER" id="PTHR33823:SF4">
    <property type="entry name" value="GENERAL STRESS PROTEIN 16O"/>
    <property type="match status" value="1"/>
</dbReference>
<evidence type="ECO:0000256" key="3">
    <source>
        <dbReference type="ARBA" id="ARBA00022833"/>
    </source>
</evidence>
<feature type="domain" description="Zinc finger DksA/TraR C4-type" evidence="6">
    <location>
        <begin position="83"/>
        <end position="117"/>
    </location>
</feature>
<dbReference type="InterPro" id="IPR037187">
    <property type="entry name" value="DnaK_N"/>
</dbReference>
<keyword evidence="3" id="KW-0862">Zinc</keyword>
<dbReference type="RefSeq" id="WP_046741990.1">
    <property type="nucleotide sequence ID" value="NZ_LBNQ01000025.1"/>
</dbReference>
<protein>
    <recommendedName>
        <fullName evidence="6">Zinc finger DksA/TraR C4-type domain-containing protein</fullName>
    </recommendedName>
</protein>
<evidence type="ECO:0000256" key="1">
    <source>
        <dbReference type="ARBA" id="ARBA00022723"/>
    </source>
</evidence>
<organism evidence="7 8">
    <name type="scientific">Lampropedia cohaerens</name>
    <dbReference type="NCBI Taxonomy" id="1610491"/>
    <lineage>
        <taxon>Bacteria</taxon>
        <taxon>Pseudomonadati</taxon>
        <taxon>Pseudomonadota</taxon>
        <taxon>Betaproteobacteria</taxon>
        <taxon>Burkholderiales</taxon>
        <taxon>Comamonadaceae</taxon>
        <taxon>Lampropedia</taxon>
    </lineage>
</organism>
<dbReference type="Gene3D" id="1.20.120.910">
    <property type="entry name" value="DksA, coiled-coil domain"/>
    <property type="match status" value="1"/>
</dbReference>
<dbReference type="EMBL" id="LBNQ01000025">
    <property type="protein sequence ID" value="KKW67768.1"/>
    <property type="molecule type" value="Genomic_DNA"/>
</dbReference>
<dbReference type="Proteomes" id="UP000050580">
    <property type="component" value="Unassembled WGS sequence"/>
</dbReference>
<dbReference type="Pfam" id="PF01258">
    <property type="entry name" value="zf-dskA_traR"/>
    <property type="match status" value="1"/>
</dbReference>
<evidence type="ECO:0000313" key="8">
    <source>
        <dbReference type="Proteomes" id="UP000050580"/>
    </source>
</evidence>
<gene>
    <name evidence="7" type="ORF">AAV94_09070</name>
</gene>
<dbReference type="STRING" id="1610491.AAV94_09070"/>
<evidence type="ECO:0000313" key="7">
    <source>
        <dbReference type="EMBL" id="KKW67768.1"/>
    </source>
</evidence>
<proteinExistence type="predicted"/>
<dbReference type="InterPro" id="IPR000962">
    <property type="entry name" value="Znf_DskA_TraR"/>
</dbReference>
<keyword evidence="2" id="KW-0863">Zinc-finger</keyword>
<dbReference type="SUPFAM" id="SSF57716">
    <property type="entry name" value="Glucocorticoid receptor-like (DNA-binding domain)"/>
    <property type="match status" value="1"/>
</dbReference>
<feature type="coiled-coil region" evidence="5">
    <location>
        <begin position="13"/>
        <end position="40"/>
    </location>
</feature>
<evidence type="ECO:0000256" key="2">
    <source>
        <dbReference type="ARBA" id="ARBA00022771"/>
    </source>
</evidence>
<evidence type="ECO:0000259" key="6">
    <source>
        <dbReference type="Pfam" id="PF01258"/>
    </source>
</evidence>
<sequence length="120" mass="13076">MTTLPTTDLQEIAQKLKARQQELLHEIATAEADIEAAAQTQEALDPEELAQRQEAKEVRLGEIARDRNELASIGRALARIEAGDYGVCVACGKPIAKERLLARPESTHCIACKAELEAQA</sequence>
<dbReference type="AlphaFoldDB" id="A0A0U1PZ20"/>
<comment type="caution">
    <text evidence="7">The sequence shown here is derived from an EMBL/GenBank/DDBJ whole genome shotgun (WGS) entry which is preliminary data.</text>
</comment>
<dbReference type="GO" id="GO:0008270">
    <property type="term" value="F:zinc ion binding"/>
    <property type="evidence" value="ECO:0007669"/>
    <property type="project" value="UniProtKB-KW"/>
</dbReference>
<dbReference type="PANTHER" id="PTHR33823">
    <property type="entry name" value="RNA POLYMERASE-BINDING TRANSCRIPTION FACTOR DKSA-RELATED"/>
    <property type="match status" value="1"/>
</dbReference>
<keyword evidence="8" id="KW-1185">Reference proteome</keyword>
<dbReference type="SUPFAM" id="SSF109635">
    <property type="entry name" value="DnaK suppressor protein DksA, alpha-hairpin domain"/>
    <property type="match status" value="1"/>
</dbReference>
<evidence type="ECO:0000256" key="5">
    <source>
        <dbReference type="SAM" id="Coils"/>
    </source>
</evidence>
<feature type="zinc finger region" description="dksA C4-type" evidence="4">
    <location>
        <begin position="88"/>
        <end position="112"/>
    </location>
</feature>
<keyword evidence="5" id="KW-0175">Coiled coil</keyword>
<dbReference type="PROSITE" id="PS51128">
    <property type="entry name" value="ZF_DKSA_2"/>
    <property type="match status" value="1"/>
</dbReference>
<name>A0A0U1PZ20_9BURK</name>